<evidence type="ECO:0000313" key="1">
    <source>
        <dbReference type="EMBL" id="TEB40039.1"/>
    </source>
</evidence>
<gene>
    <name evidence="1" type="ORF">FA13DRAFT_49475</name>
</gene>
<dbReference type="AlphaFoldDB" id="A0A4Y7U2H2"/>
<sequence length="146" mass="16259">MNSTRRPSARDCERSTPLRACSQPSLNMAQTADRSPHGFPLMDLPAEIVHKVVTDYQYTSKDLAAVRLVCQQMDDYVKPVALHSLNLAHKRQSTLEQMALIPNAFEDATRVVLLGRTAITSLESQKELQSAITVLSSWIPLKVLTL</sequence>
<keyword evidence="2" id="KW-1185">Reference proteome</keyword>
<organism evidence="1 2">
    <name type="scientific">Coprinellus micaceus</name>
    <name type="common">Glistening ink-cap mushroom</name>
    <name type="synonym">Coprinus micaceus</name>
    <dbReference type="NCBI Taxonomy" id="71717"/>
    <lineage>
        <taxon>Eukaryota</taxon>
        <taxon>Fungi</taxon>
        <taxon>Dikarya</taxon>
        <taxon>Basidiomycota</taxon>
        <taxon>Agaricomycotina</taxon>
        <taxon>Agaricomycetes</taxon>
        <taxon>Agaricomycetidae</taxon>
        <taxon>Agaricales</taxon>
        <taxon>Agaricineae</taxon>
        <taxon>Psathyrellaceae</taxon>
        <taxon>Coprinellus</taxon>
    </lineage>
</organism>
<accession>A0A4Y7U2H2</accession>
<proteinExistence type="predicted"/>
<name>A0A4Y7U2H2_COPMI</name>
<protein>
    <recommendedName>
        <fullName evidence="3">F-box domain-containing protein</fullName>
    </recommendedName>
</protein>
<dbReference type="EMBL" id="QPFP01000001">
    <property type="protein sequence ID" value="TEB40039.1"/>
    <property type="molecule type" value="Genomic_DNA"/>
</dbReference>
<dbReference type="OrthoDB" id="3541472at2759"/>
<reference evidence="1 2" key="1">
    <citation type="journal article" date="2019" name="Nat. Ecol. Evol.">
        <title>Megaphylogeny resolves global patterns of mushroom evolution.</title>
        <authorList>
            <person name="Varga T."/>
            <person name="Krizsan K."/>
            <person name="Foldi C."/>
            <person name="Dima B."/>
            <person name="Sanchez-Garcia M."/>
            <person name="Sanchez-Ramirez S."/>
            <person name="Szollosi G.J."/>
            <person name="Szarkandi J.G."/>
            <person name="Papp V."/>
            <person name="Albert L."/>
            <person name="Andreopoulos W."/>
            <person name="Angelini C."/>
            <person name="Antonin V."/>
            <person name="Barry K.W."/>
            <person name="Bougher N.L."/>
            <person name="Buchanan P."/>
            <person name="Buyck B."/>
            <person name="Bense V."/>
            <person name="Catcheside P."/>
            <person name="Chovatia M."/>
            <person name="Cooper J."/>
            <person name="Damon W."/>
            <person name="Desjardin D."/>
            <person name="Finy P."/>
            <person name="Geml J."/>
            <person name="Haridas S."/>
            <person name="Hughes K."/>
            <person name="Justo A."/>
            <person name="Karasinski D."/>
            <person name="Kautmanova I."/>
            <person name="Kiss B."/>
            <person name="Kocsube S."/>
            <person name="Kotiranta H."/>
            <person name="LaButti K.M."/>
            <person name="Lechner B.E."/>
            <person name="Liimatainen K."/>
            <person name="Lipzen A."/>
            <person name="Lukacs Z."/>
            <person name="Mihaltcheva S."/>
            <person name="Morgado L.N."/>
            <person name="Niskanen T."/>
            <person name="Noordeloos M.E."/>
            <person name="Ohm R.A."/>
            <person name="Ortiz-Santana B."/>
            <person name="Ovrebo C."/>
            <person name="Racz N."/>
            <person name="Riley R."/>
            <person name="Savchenko A."/>
            <person name="Shiryaev A."/>
            <person name="Soop K."/>
            <person name="Spirin V."/>
            <person name="Szebenyi C."/>
            <person name="Tomsovsky M."/>
            <person name="Tulloss R.E."/>
            <person name="Uehling J."/>
            <person name="Grigoriev I.V."/>
            <person name="Vagvolgyi C."/>
            <person name="Papp T."/>
            <person name="Martin F.M."/>
            <person name="Miettinen O."/>
            <person name="Hibbett D.S."/>
            <person name="Nagy L.G."/>
        </authorList>
    </citation>
    <scope>NUCLEOTIDE SEQUENCE [LARGE SCALE GENOMIC DNA]</scope>
    <source>
        <strain evidence="1 2">FP101781</strain>
    </source>
</reference>
<evidence type="ECO:0008006" key="3">
    <source>
        <dbReference type="Google" id="ProtNLM"/>
    </source>
</evidence>
<dbReference type="Proteomes" id="UP000298030">
    <property type="component" value="Unassembled WGS sequence"/>
</dbReference>
<evidence type="ECO:0000313" key="2">
    <source>
        <dbReference type="Proteomes" id="UP000298030"/>
    </source>
</evidence>
<comment type="caution">
    <text evidence="1">The sequence shown here is derived from an EMBL/GenBank/DDBJ whole genome shotgun (WGS) entry which is preliminary data.</text>
</comment>